<dbReference type="PANTHER" id="PTHR34385">
    <property type="entry name" value="D-ALANYL-D-ALANINE CARBOXYPEPTIDASE"/>
    <property type="match status" value="1"/>
</dbReference>
<evidence type="ECO:0000313" key="4">
    <source>
        <dbReference type="Proteomes" id="UP000177697"/>
    </source>
</evidence>
<dbReference type="PANTHER" id="PTHR34385:SF1">
    <property type="entry name" value="PEPTIDOGLYCAN L-ALANYL-D-GLUTAMATE ENDOPEPTIDASE CWLK"/>
    <property type="match status" value="1"/>
</dbReference>
<dbReference type="Gene3D" id="3.30.1380.10">
    <property type="match status" value="1"/>
</dbReference>
<comment type="caution">
    <text evidence="3">The sequence shown here is derived from an EMBL/GenBank/DDBJ whole genome shotgun (WGS) entry which is preliminary data.</text>
</comment>
<protein>
    <recommendedName>
        <fullName evidence="2">D-alanyl-D-alanine carboxypeptidase-like core domain-containing protein</fullName>
    </recommendedName>
</protein>
<gene>
    <name evidence="3" type="ORF">A2431_03315</name>
</gene>
<accession>A0A1G2UYU0</accession>
<dbReference type="Pfam" id="PF02557">
    <property type="entry name" value="VanY"/>
    <property type="match status" value="1"/>
</dbReference>
<dbReference type="GO" id="GO:0008233">
    <property type="term" value="F:peptidase activity"/>
    <property type="evidence" value="ECO:0007669"/>
    <property type="project" value="InterPro"/>
</dbReference>
<keyword evidence="1" id="KW-0472">Membrane</keyword>
<dbReference type="GO" id="GO:0006508">
    <property type="term" value="P:proteolysis"/>
    <property type="evidence" value="ECO:0007669"/>
    <property type="project" value="InterPro"/>
</dbReference>
<dbReference type="CDD" id="cd14852">
    <property type="entry name" value="LD-carboxypeptidase"/>
    <property type="match status" value="1"/>
</dbReference>
<dbReference type="EMBL" id="MHWW01000019">
    <property type="protein sequence ID" value="OHB14534.1"/>
    <property type="molecule type" value="Genomic_DNA"/>
</dbReference>
<feature type="transmembrane region" description="Helical" evidence="1">
    <location>
        <begin position="12"/>
        <end position="32"/>
    </location>
</feature>
<evidence type="ECO:0000313" key="3">
    <source>
        <dbReference type="EMBL" id="OHB14534.1"/>
    </source>
</evidence>
<dbReference type="InterPro" id="IPR009045">
    <property type="entry name" value="Zn_M74/Hedgehog-like"/>
</dbReference>
<dbReference type="InterPro" id="IPR052179">
    <property type="entry name" value="DD-CPase-like"/>
</dbReference>
<reference evidence="3 4" key="1">
    <citation type="journal article" date="2016" name="Nat. Commun.">
        <title>Thousands of microbial genomes shed light on interconnected biogeochemical processes in an aquifer system.</title>
        <authorList>
            <person name="Anantharaman K."/>
            <person name="Brown C.T."/>
            <person name="Hug L.A."/>
            <person name="Sharon I."/>
            <person name="Castelle C.J."/>
            <person name="Probst A.J."/>
            <person name="Thomas B.C."/>
            <person name="Singh A."/>
            <person name="Wilkins M.J."/>
            <person name="Karaoz U."/>
            <person name="Brodie E.L."/>
            <person name="Williams K.H."/>
            <person name="Hubbard S.S."/>
            <person name="Banfield J.F."/>
        </authorList>
    </citation>
    <scope>NUCLEOTIDE SEQUENCE [LARGE SCALE GENOMIC DNA]</scope>
</reference>
<keyword evidence="1" id="KW-1133">Transmembrane helix</keyword>
<keyword evidence="1" id="KW-0812">Transmembrane</keyword>
<dbReference type="InterPro" id="IPR058193">
    <property type="entry name" value="VanY/YodJ_core_dom"/>
</dbReference>
<sequence>MLEKVNKSQKYITLVVLILAISGLSGGSYLYYQTAEGIKQNTADLEIKILEMDSTIVKLENKNNTLTYALQKEQEKNGIFETQIGEISGTVGKLDKLSKTDKELLQKYSKVYFLNEHYVPEALVLVPKEFLYESKKEISTHAKVLPYLGGLLNAASDAELDLKIISGFRSFSEQSVLKGAYTVNYGSGANTFSADQGFSEHQLGTTFDFTTTSVGATFSGFSKTKEYEWLIQNAYKYGFIISYPKDNGYYEYEPWHWRFVGKSLAKRLYEEKQNFYDLEQRTIDSYLINIFD</sequence>
<dbReference type="AlphaFoldDB" id="A0A1G2UYU0"/>
<dbReference type="Proteomes" id="UP000177697">
    <property type="component" value="Unassembled WGS sequence"/>
</dbReference>
<evidence type="ECO:0000256" key="1">
    <source>
        <dbReference type="SAM" id="Phobius"/>
    </source>
</evidence>
<proteinExistence type="predicted"/>
<organism evidence="3 4">
    <name type="scientific">Candidatus Zambryskibacteria bacterium RIFOXYC1_FULL_39_10</name>
    <dbReference type="NCBI Taxonomy" id="1802779"/>
    <lineage>
        <taxon>Bacteria</taxon>
        <taxon>Candidatus Zambryskiibacteriota</taxon>
    </lineage>
</organism>
<feature type="domain" description="D-alanyl-D-alanine carboxypeptidase-like core" evidence="2">
    <location>
        <begin position="141"/>
        <end position="262"/>
    </location>
</feature>
<evidence type="ECO:0000259" key="2">
    <source>
        <dbReference type="Pfam" id="PF02557"/>
    </source>
</evidence>
<dbReference type="InterPro" id="IPR003709">
    <property type="entry name" value="VanY-like_core_dom"/>
</dbReference>
<dbReference type="SUPFAM" id="SSF55166">
    <property type="entry name" value="Hedgehog/DD-peptidase"/>
    <property type="match status" value="1"/>
</dbReference>
<name>A0A1G2UYU0_9BACT</name>